<evidence type="ECO:0000259" key="2">
    <source>
        <dbReference type="Pfam" id="PF00892"/>
    </source>
</evidence>
<keyword evidence="1" id="KW-0812">Transmembrane</keyword>
<sequence length="176" mass="18949">MTLKGYGFILAAAGLWGLIGPISKFAFQEGVTPLEVAFWRAILAWALFAAHAVLRRQVRMARRDIPVALLFGITGVTCFYGFYLLSIQGGGAALAAVLLYTAPAWVAVLSRFFLKETLTPVKLTALFLTLTGVTTVSLSGAGGNLSLGLRPVIFGLLSGFCYALYYIFGKYFSSCK</sequence>
<evidence type="ECO:0000256" key="1">
    <source>
        <dbReference type="SAM" id="Phobius"/>
    </source>
</evidence>
<dbReference type="GO" id="GO:0016020">
    <property type="term" value="C:membrane"/>
    <property type="evidence" value="ECO:0007669"/>
    <property type="project" value="InterPro"/>
</dbReference>
<keyword evidence="1" id="KW-0472">Membrane</keyword>
<protein>
    <submittedName>
        <fullName evidence="3">EamA family transporter</fullName>
    </submittedName>
</protein>
<evidence type="ECO:0000313" key="3">
    <source>
        <dbReference type="EMBL" id="GBC62716.1"/>
    </source>
</evidence>
<dbReference type="SUPFAM" id="SSF103481">
    <property type="entry name" value="Multidrug resistance efflux transporter EmrE"/>
    <property type="match status" value="1"/>
</dbReference>
<dbReference type="Pfam" id="PF00892">
    <property type="entry name" value="EamA"/>
    <property type="match status" value="1"/>
</dbReference>
<feature type="domain" description="EamA" evidence="2">
    <location>
        <begin position="4"/>
        <end position="137"/>
    </location>
</feature>
<evidence type="ECO:0000313" key="4">
    <source>
        <dbReference type="Proteomes" id="UP000288096"/>
    </source>
</evidence>
<dbReference type="InterPro" id="IPR000620">
    <property type="entry name" value="EamA_dom"/>
</dbReference>
<feature type="transmembrane region" description="Helical" evidence="1">
    <location>
        <begin position="91"/>
        <end position="114"/>
    </location>
</feature>
<dbReference type="AlphaFoldDB" id="A0A401G0J6"/>
<accession>A0A401G0J6</accession>
<keyword evidence="4" id="KW-1185">Reference proteome</keyword>
<reference evidence="4" key="2">
    <citation type="submission" date="2019-01" db="EMBL/GenBank/DDBJ databases">
        <title>Genome sequence of Desulfonema ishimotonii strain Tokyo 01.</title>
        <authorList>
            <person name="Fukui M."/>
        </authorList>
    </citation>
    <scope>NUCLEOTIDE SEQUENCE [LARGE SCALE GENOMIC DNA]</scope>
    <source>
        <strain evidence="4">Tokyo 01</strain>
    </source>
</reference>
<dbReference type="PANTHER" id="PTHR22911:SF79">
    <property type="entry name" value="MOBA-LIKE NTP TRANSFERASE DOMAIN-CONTAINING PROTEIN"/>
    <property type="match status" value="1"/>
</dbReference>
<dbReference type="Proteomes" id="UP000288096">
    <property type="component" value="Unassembled WGS sequence"/>
</dbReference>
<dbReference type="InterPro" id="IPR037185">
    <property type="entry name" value="EmrE-like"/>
</dbReference>
<name>A0A401G0J6_9BACT</name>
<gene>
    <name evidence="3" type="ORF">DENIS_3693</name>
</gene>
<feature type="transmembrane region" description="Helical" evidence="1">
    <location>
        <begin position="147"/>
        <end position="168"/>
    </location>
</feature>
<feature type="transmembrane region" description="Helical" evidence="1">
    <location>
        <begin position="66"/>
        <end position="85"/>
    </location>
</feature>
<feature type="transmembrane region" description="Helical" evidence="1">
    <location>
        <begin position="121"/>
        <end position="141"/>
    </location>
</feature>
<proteinExistence type="predicted"/>
<reference evidence="4" key="1">
    <citation type="submission" date="2017-11" db="EMBL/GenBank/DDBJ databases">
        <authorList>
            <person name="Watanabe M."/>
            <person name="Kojima H."/>
        </authorList>
    </citation>
    <scope>NUCLEOTIDE SEQUENCE [LARGE SCALE GENOMIC DNA]</scope>
    <source>
        <strain evidence="4">Tokyo 01</strain>
    </source>
</reference>
<dbReference type="Gene3D" id="1.10.3730.20">
    <property type="match status" value="1"/>
</dbReference>
<keyword evidence="1" id="KW-1133">Transmembrane helix</keyword>
<dbReference type="EMBL" id="BEXT01000001">
    <property type="protein sequence ID" value="GBC62716.1"/>
    <property type="molecule type" value="Genomic_DNA"/>
</dbReference>
<dbReference type="RefSeq" id="WP_166405177.1">
    <property type="nucleotide sequence ID" value="NZ_BEXT01000001.1"/>
</dbReference>
<feature type="transmembrane region" description="Helical" evidence="1">
    <location>
        <begin position="36"/>
        <end position="54"/>
    </location>
</feature>
<dbReference type="PANTHER" id="PTHR22911">
    <property type="entry name" value="ACYL-MALONYL CONDENSING ENZYME-RELATED"/>
    <property type="match status" value="1"/>
</dbReference>
<comment type="caution">
    <text evidence="3">The sequence shown here is derived from an EMBL/GenBank/DDBJ whole genome shotgun (WGS) entry which is preliminary data.</text>
</comment>
<organism evidence="3 4">
    <name type="scientific">Desulfonema ishimotonii</name>
    <dbReference type="NCBI Taxonomy" id="45657"/>
    <lineage>
        <taxon>Bacteria</taxon>
        <taxon>Pseudomonadati</taxon>
        <taxon>Thermodesulfobacteriota</taxon>
        <taxon>Desulfobacteria</taxon>
        <taxon>Desulfobacterales</taxon>
        <taxon>Desulfococcaceae</taxon>
        <taxon>Desulfonema</taxon>
    </lineage>
</organism>